<sequence>MQIFRRRRFRGVKIVDRLTLQKSRHRKTMKAGFCRYI</sequence>
<proteinExistence type="predicted"/>
<protein>
    <submittedName>
        <fullName evidence="1">Uncharacterized protein</fullName>
    </submittedName>
</protein>
<dbReference type="AlphaFoldDB" id="A0A2P2ILQ8"/>
<organism evidence="1">
    <name type="scientific">Rhizophora mucronata</name>
    <name type="common">Asiatic mangrove</name>
    <dbReference type="NCBI Taxonomy" id="61149"/>
    <lineage>
        <taxon>Eukaryota</taxon>
        <taxon>Viridiplantae</taxon>
        <taxon>Streptophyta</taxon>
        <taxon>Embryophyta</taxon>
        <taxon>Tracheophyta</taxon>
        <taxon>Spermatophyta</taxon>
        <taxon>Magnoliopsida</taxon>
        <taxon>eudicotyledons</taxon>
        <taxon>Gunneridae</taxon>
        <taxon>Pentapetalae</taxon>
        <taxon>rosids</taxon>
        <taxon>fabids</taxon>
        <taxon>Malpighiales</taxon>
        <taxon>Rhizophoraceae</taxon>
        <taxon>Rhizophora</taxon>
    </lineage>
</organism>
<dbReference type="EMBL" id="GGEC01001645">
    <property type="protein sequence ID" value="MBW82128.1"/>
    <property type="molecule type" value="Transcribed_RNA"/>
</dbReference>
<evidence type="ECO:0000313" key="1">
    <source>
        <dbReference type="EMBL" id="MBW82128.1"/>
    </source>
</evidence>
<name>A0A2P2ILQ8_RHIMU</name>
<accession>A0A2P2ILQ8</accession>
<reference evidence="1" key="1">
    <citation type="submission" date="2018-02" db="EMBL/GenBank/DDBJ databases">
        <title>Rhizophora mucronata_Transcriptome.</title>
        <authorList>
            <person name="Meera S.P."/>
            <person name="Sreeshan A."/>
            <person name="Augustine A."/>
        </authorList>
    </citation>
    <scope>NUCLEOTIDE SEQUENCE</scope>
    <source>
        <tissue evidence="1">Leaf</tissue>
    </source>
</reference>